<dbReference type="SUPFAM" id="SSF46785">
    <property type="entry name" value="Winged helix' DNA-binding domain"/>
    <property type="match status" value="1"/>
</dbReference>
<dbReference type="CDD" id="cd00090">
    <property type="entry name" value="HTH_ARSR"/>
    <property type="match status" value="1"/>
</dbReference>
<dbReference type="Pfam" id="PF12840">
    <property type="entry name" value="HTH_20"/>
    <property type="match status" value="1"/>
</dbReference>
<dbReference type="EMBL" id="MCIF01000002">
    <property type="protein sequence ID" value="RAQ95532.1"/>
    <property type="molecule type" value="Genomic_DNA"/>
</dbReference>
<protein>
    <recommendedName>
        <fullName evidence="1">HTH arsR-type domain-containing protein</fullName>
    </recommendedName>
</protein>
<gene>
    <name evidence="2" type="ORF">A4R35_08290</name>
</gene>
<keyword evidence="3" id="KW-1185">Reference proteome</keyword>
<organism evidence="2 3">
    <name type="scientific">Thermogemmatispora tikiterensis</name>
    <dbReference type="NCBI Taxonomy" id="1825093"/>
    <lineage>
        <taxon>Bacteria</taxon>
        <taxon>Bacillati</taxon>
        <taxon>Chloroflexota</taxon>
        <taxon>Ktedonobacteria</taxon>
        <taxon>Thermogemmatisporales</taxon>
        <taxon>Thermogemmatisporaceae</taxon>
        <taxon>Thermogemmatispora</taxon>
    </lineage>
</organism>
<name>A0A328VHF0_9CHLR</name>
<comment type="caution">
    <text evidence="2">The sequence shown here is derived from an EMBL/GenBank/DDBJ whole genome shotgun (WGS) entry which is preliminary data.</text>
</comment>
<dbReference type="InterPro" id="IPR036388">
    <property type="entry name" value="WH-like_DNA-bd_sf"/>
</dbReference>
<dbReference type="GO" id="GO:0003700">
    <property type="term" value="F:DNA-binding transcription factor activity"/>
    <property type="evidence" value="ECO:0007669"/>
    <property type="project" value="InterPro"/>
</dbReference>
<evidence type="ECO:0000313" key="3">
    <source>
        <dbReference type="Proteomes" id="UP000248706"/>
    </source>
</evidence>
<dbReference type="OrthoDB" id="8545200at2"/>
<accession>A0A328VHF0</accession>
<dbReference type="Gene3D" id="1.10.10.10">
    <property type="entry name" value="Winged helix-like DNA-binding domain superfamily/Winged helix DNA-binding domain"/>
    <property type="match status" value="1"/>
</dbReference>
<sequence>MTGNQAQRRFFRSTRGRIVALLSRQGATVEELARELGLTDNAVRAHLAALERDGFVVQRGERRAAQGKPAYLYELAPAADPLFPRAYLPTLDALLELLTEQLPAAELERLLRTIGQRLAQRWRANEQSRSSEPLSRVRWAVAVLNELGALAELEVGVEDLSDCSGSQARLRAASCPLAALIPSHPRLCLLVEALLAELTALPVRACCCCAERPQCCFEIDLITEH</sequence>
<dbReference type="AlphaFoldDB" id="A0A328VHF0"/>
<reference evidence="2 3" key="1">
    <citation type="submission" date="2016-08" db="EMBL/GenBank/DDBJ databases">
        <title>Analysis of Carbohydrate Active Enzymes in Thermogemmatispora T81 Reveals Carbohydrate Degradation Ability.</title>
        <authorList>
            <person name="Tomazini A."/>
            <person name="Lal S."/>
            <person name="Stott M."/>
            <person name="Henrissat B."/>
            <person name="Polikarpov I."/>
            <person name="Sparling R."/>
            <person name="Levin D.B."/>
        </authorList>
    </citation>
    <scope>NUCLEOTIDE SEQUENCE [LARGE SCALE GENOMIC DNA]</scope>
    <source>
        <strain evidence="2 3">T81</strain>
    </source>
</reference>
<dbReference type="SMART" id="SM00418">
    <property type="entry name" value="HTH_ARSR"/>
    <property type="match status" value="1"/>
</dbReference>
<evidence type="ECO:0000259" key="1">
    <source>
        <dbReference type="SMART" id="SM00418"/>
    </source>
</evidence>
<feature type="domain" description="HTH arsR-type" evidence="1">
    <location>
        <begin position="9"/>
        <end position="99"/>
    </location>
</feature>
<dbReference type="InterPro" id="IPR001845">
    <property type="entry name" value="HTH_ArsR_DNA-bd_dom"/>
</dbReference>
<proteinExistence type="predicted"/>
<dbReference type="InterPro" id="IPR011991">
    <property type="entry name" value="ArsR-like_HTH"/>
</dbReference>
<dbReference type="Proteomes" id="UP000248706">
    <property type="component" value="Unassembled WGS sequence"/>
</dbReference>
<evidence type="ECO:0000313" key="2">
    <source>
        <dbReference type="EMBL" id="RAQ95532.1"/>
    </source>
</evidence>
<dbReference type="InterPro" id="IPR036390">
    <property type="entry name" value="WH_DNA-bd_sf"/>
</dbReference>
<dbReference type="RefSeq" id="WP_112428343.1">
    <property type="nucleotide sequence ID" value="NZ_MCIF01000002.1"/>
</dbReference>